<feature type="transmembrane region" description="Helical" evidence="1">
    <location>
        <begin position="53"/>
        <end position="74"/>
    </location>
</feature>
<dbReference type="AlphaFoldDB" id="A0A839PZQ5"/>
<accession>A0A839PZQ5</accession>
<evidence type="ECO:0000256" key="1">
    <source>
        <dbReference type="SAM" id="Phobius"/>
    </source>
</evidence>
<dbReference type="Proteomes" id="UP000550501">
    <property type="component" value="Unassembled WGS sequence"/>
</dbReference>
<evidence type="ECO:0000313" key="2">
    <source>
        <dbReference type="EMBL" id="MBB2989470.1"/>
    </source>
</evidence>
<proteinExistence type="predicted"/>
<keyword evidence="1" id="KW-0812">Transmembrane</keyword>
<protein>
    <recommendedName>
        <fullName evidence="4">Transmembrane protein</fullName>
    </recommendedName>
</protein>
<dbReference type="RefSeq" id="WP_183466763.1">
    <property type="nucleotide sequence ID" value="NZ_JACHVU010000002.1"/>
</dbReference>
<gene>
    <name evidence="2" type="ORF">FHR72_000933</name>
</gene>
<reference evidence="2 3" key="1">
    <citation type="submission" date="2020-08" db="EMBL/GenBank/DDBJ databases">
        <title>The Agave Microbiome: Exploring the role of microbial communities in plant adaptations to desert environments.</title>
        <authorList>
            <person name="Partida-Martinez L.P."/>
        </authorList>
    </citation>
    <scope>NUCLEOTIDE SEQUENCE [LARGE SCALE GENOMIC DNA]</scope>
    <source>
        <strain evidence="2 3">AT2.18</strain>
    </source>
</reference>
<evidence type="ECO:0008006" key="4">
    <source>
        <dbReference type="Google" id="ProtNLM"/>
    </source>
</evidence>
<dbReference type="EMBL" id="JACHVU010000002">
    <property type="protein sequence ID" value="MBB2989470.1"/>
    <property type="molecule type" value="Genomic_DNA"/>
</dbReference>
<comment type="caution">
    <text evidence="2">The sequence shown here is derived from an EMBL/GenBank/DDBJ whole genome shotgun (WGS) entry which is preliminary data.</text>
</comment>
<keyword evidence="1" id="KW-0472">Membrane</keyword>
<sequence>MTRRRAVIELVCAALAAVGSVLAWLNARSEVLVAPVLDGEPTTVSQVYQAPMLTLSLLLATVAGVLTVLGIAQLRRPPAN</sequence>
<evidence type="ECO:0000313" key="3">
    <source>
        <dbReference type="Proteomes" id="UP000550501"/>
    </source>
</evidence>
<name>A0A839PZQ5_MYCIR</name>
<keyword evidence="1" id="KW-1133">Transmembrane helix</keyword>
<organism evidence="2 3">
    <name type="scientific">Mycolicibacterium iranicum</name>
    <name type="common">Mycobacterium iranicum</name>
    <dbReference type="NCBI Taxonomy" id="912594"/>
    <lineage>
        <taxon>Bacteria</taxon>
        <taxon>Bacillati</taxon>
        <taxon>Actinomycetota</taxon>
        <taxon>Actinomycetes</taxon>
        <taxon>Mycobacteriales</taxon>
        <taxon>Mycobacteriaceae</taxon>
        <taxon>Mycolicibacterium</taxon>
    </lineage>
</organism>
<keyword evidence="3" id="KW-1185">Reference proteome</keyword>